<accession>A0A0N4WRE7</accession>
<reference evidence="1" key="1">
    <citation type="submission" date="2017-02" db="UniProtKB">
        <authorList>
            <consortium name="WormBaseParasite"/>
        </authorList>
    </citation>
    <scope>IDENTIFICATION</scope>
</reference>
<organism evidence="1">
    <name type="scientific">Haemonchus placei</name>
    <name type="common">Barber's pole worm</name>
    <dbReference type="NCBI Taxonomy" id="6290"/>
    <lineage>
        <taxon>Eukaryota</taxon>
        <taxon>Metazoa</taxon>
        <taxon>Ecdysozoa</taxon>
        <taxon>Nematoda</taxon>
        <taxon>Chromadorea</taxon>
        <taxon>Rhabditida</taxon>
        <taxon>Rhabditina</taxon>
        <taxon>Rhabditomorpha</taxon>
        <taxon>Strongyloidea</taxon>
        <taxon>Trichostrongylidae</taxon>
        <taxon>Haemonchus</taxon>
    </lineage>
</organism>
<sequence>LSFPFPIHEHKWNIRRRETHGGQKDLARLRWGTTIELSGISYAIREVDEGRMRQITMVNSVKYGVNIPAEAVGFKRDAVVIHIIGGRRMVNIMFTIRLRVSDT</sequence>
<proteinExistence type="predicted"/>
<dbReference type="AlphaFoldDB" id="A0A0N4WRE7"/>
<name>A0A0N4WRE7_HAEPC</name>
<evidence type="ECO:0000313" key="1">
    <source>
        <dbReference type="WBParaSite" id="HPLM_0001405801-mRNA-1"/>
    </source>
</evidence>
<protein>
    <submittedName>
        <fullName evidence="1">DnaJ_C domain-containing protein</fullName>
    </submittedName>
</protein>
<dbReference type="WBParaSite" id="HPLM_0001405801-mRNA-1">
    <property type="protein sequence ID" value="HPLM_0001405801-mRNA-1"/>
    <property type="gene ID" value="HPLM_0001405801"/>
</dbReference>